<protein>
    <recommendedName>
        <fullName evidence="4">Transmembrane protein</fullName>
    </recommendedName>
</protein>
<evidence type="ECO:0000313" key="3">
    <source>
        <dbReference type="Proteomes" id="UP000018888"/>
    </source>
</evidence>
<evidence type="ECO:0000313" key="2">
    <source>
        <dbReference type="EMBL" id="POG61672.1"/>
    </source>
</evidence>
<accession>A0A2P4P8F5</accession>
<evidence type="ECO:0000256" key="1">
    <source>
        <dbReference type="SAM" id="Phobius"/>
    </source>
</evidence>
<name>A0A2P4P8F5_RHIID</name>
<proteinExistence type="predicted"/>
<feature type="transmembrane region" description="Helical" evidence="1">
    <location>
        <begin position="69"/>
        <end position="88"/>
    </location>
</feature>
<comment type="caution">
    <text evidence="2">The sequence shown here is derived from an EMBL/GenBank/DDBJ whole genome shotgun (WGS) entry which is preliminary data.</text>
</comment>
<gene>
    <name evidence="2" type="ORF">GLOIN_2v1702226</name>
</gene>
<dbReference type="EMBL" id="AUPC02000330">
    <property type="protein sequence ID" value="POG61672.1"/>
    <property type="molecule type" value="Genomic_DNA"/>
</dbReference>
<keyword evidence="1" id="KW-1133">Transmembrane helix</keyword>
<evidence type="ECO:0008006" key="4">
    <source>
        <dbReference type="Google" id="ProtNLM"/>
    </source>
</evidence>
<sequence length="99" mass="12213">MESIQLFFQVQVILVDIFLLNYLYYHFLMSNLKILILNNFVDNVHNIILLNIHIYKIHKFFYFHHYSSFYFDYIIYSLFLSLQFFHPLKGIYQLGPFFV</sequence>
<dbReference type="Proteomes" id="UP000018888">
    <property type="component" value="Unassembled WGS sequence"/>
</dbReference>
<feature type="transmembrane region" description="Helical" evidence="1">
    <location>
        <begin position="6"/>
        <end position="25"/>
    </location>
</feature>
<keyword evidence="1" id="KW-0812">Transmembrane</keyword>
<keyword evidence="1" id="KW-0472">Membrane</keyword>
<keyword evidence="3" id="KW-1185">Reference proteome</keyword>
<reference evidence="2 3" key="2">
    <citation type="journal article" date="2018" name="New Phytol.">
        <title>High intraspecific genome diversity in the model arbuscular mycorrhizal symbiont Rhizophagus irregularis.</title>
        <authorList>
            <person name="Chen E.C.H."/>
            <person name="Morin E."/>
            <person name="Beaudet D."/>
            <person name="Noel J."/>
            <person name="Yildirir G."/>
            <person name="Ndikumana S."/>
            <person name="Charron P."/>
            <person name="St-Onge C."/>
            <person name="Giorgi J."/>
            <person name="Kruger M."/>
            <person name="Marton T."/>
            <person name="Ropars J."/>
            <person name="Grigoriev I.V."/>
            <person name="Hainaut M."/>
            <person name="Henrissat B."/>
            <person name="Roux C."/>
            <person name="Martin F."/>
            <person name="Corradi N."/>
        </authorList>
    </citation>
    <scope>NUCLEOTIDE SEQUENCE [LARGE SCALE GENOMIC DNA]</scope>
    <source>
        <strain evidence="2 3">DAOM 197198</strain>
    </source>
</reference>
<reference evidence="2 3" key="1">
    <citation type="journal article" date="2013" name="Proc. Natl. Acad. Sci. U.S.A.">
        <title>Genome of an arbuscular mycorrhizal fungus provides insight into the oldest plant symbiosis.</title>
        <authorList>
            <person name="Tisserant E."/>
            <person name="Malbreil M."/>
            <person name="Kuo A."/>
            <person name="Kohler A."/>
            <person name="Symeonidi A."/>
            <person name="Balestrini R."/>
            <person name="Charron P."/>
            <person name="Duensing N."/>
            <person name="Frei Dit Frey N."/>
            <person name="Gianinazzi-Pearson V."/>
            <person name="Gilbert L.B."/>
            <person name="Handa Y."/>
            <person name="Herr J.R."/>
            <person name="Hijri M."/>
            <person name="Koul R."/>
            <person name="Kawaguchi M."/>
            <person name="Krajinski F."/>
            <person name="Lammers P.J."/>
            <person name="Masclaux F.G."/>
            <person name="Murat C."/>
            <person name="Morin E."/>
            <person name="Ndikumana S."/>
            <person name="Pagni M."/>
            <person name="Petitpierre D."/>
            <person name="Requena N."/>
            <person name="Rosikiewicz P."/>
            <person name="Riley R."/>
            <person name="Saito K."/>
            <person name="San Clemente H."/>
            <person name="Shapiro H."/>
            <person name="van Tuinen D."/>
            <person name="Becard G."/>
            <person name="Bonfante P."/>
            <person name="Paszkowski U."/>
            <person name="Shachar-Hill Y.Y."/>
            <person name="Tuskan G.A."/>
            <person name="Young P.W."/>
            <person name="Sanders I.R."/>
            <person name="Henrissat B."/>
            <person name="Rensing S.A."/>
            <person name="Grigoriev I.V."/>
            <person name="Corradi N."/>
            <person name="Roux C."/>
            <person name="Martin F."/>
        </authorList>
    </citation>
    <scope>NUCLEOTIDE SEQUENCE [LARGE SCALE GENOMIC DNA]</scope>
    <source>
        <strain evidence="2 3">DAOM 197198</strain>
    </source>
</reference>
<organism evidence="2 3">
    <name type="scientific">Rhizophagus irregularis (strain DAOM 181602 / DAOM 197198 / MUCL 43194)</name>
    <name type="common">Arbuscular mycorrhizal fungus</name>
    <name type="synonym">Glomus intraradices</name>
    <dbReference type="NCBI Taxonomy" id="747089"/>
    <lineage>
        <taxon>Eukaryota</taxon>
        <taxon>Fungi</taxon>
        <taxon>Fungi incertae sedis</taxon>
        <taxon>Mucoromycota</taxon>
        <taxon>Glomeromycotina</taxon>
        <taxon>Glomeromycetes</taxon>
        <taxon>Glomerales</taxon>
        <taxon>Glomeraceae</taxon>
        <taxon>Rhizophagus</taxon>
    </lineage>
</organism>
<dbReference type="AlphaFoldDB" id="A0A2P4P8F5"/>